<accession>A0ABT0PT03</accession>
<gene>
    <name evidence="3" type="ORF">M3P19_08720</name>
</gene>
<evidence type="ECO:0000313" key="3">
    <source>
        <dbReference type="EMBL" id="MCL6274091.1"/>
    </source>
</evidence>
<dbReference type="Pfam" id="PF00188">
    <property type="entry name" value="CAP"/>
    <property type="match status" value="1"/>
</dbReference>
<keyword evidence="1" id="KW-0732">Signal</keyword>
<feature type="signal peptide" evidence="1">
    <location>
        <begin position="1"/>
        <end position="25"/>
    </location>
</feature>
<dbReference type="Proteomes" id="UP001203607">
    <property type="component" value="Unassembled WGS sequence"/>
</dbReference>
<evidence type="ECO:0000313" key="4">
    <source>
        <dbReference type="Proteomes" id="UP001203607"/>
    </source>
</evidence>
<reference evidence="3 4" key="1">
    <citation type="submission" date="2022-05" db="EMBL/GenBank/DDBJ databases">
        <authorList>
            <person name="Park J.-S."/>
        </authorList>
    </citation>
    <scope>NUCLEOTIDE SEQUENCE [LARGE SCALE GENOMIC DNA]</scope>
    <source>
        <strain evidence="3 4">2012CJ35-5</strain>
    </source>
</reference>
<feature type="domain" description="SCP" evidence="2">
    <location>
        <begin position="55"/>
        <end position="166"/>
    </location>
</feature>
<proteinExistence type="predicted"/>
<evidence type="ECO:0000256" key="1">
    <source>
        <dbReference type="SAM" id="SignalP"/>
    </source>
</evidence>
<dbReference type="RefSeq" id="WP_249657280.1">
    <property type="nucleotide sequence ID" value="NZ_JAMFMA010000002.1"/>
</dbReference>
<dbReference type="EMBL" id="JAMFMA010000002">
    <property type="protein sequence ID" value="MCL6274091.1"/>
    <property type="molecule type" value="Genomic_DNA"/>
</dbReference>
<dbReference type="PANTHER" id="PTHR31157:SF1">
    <property type="entry name" value="SCP DOMAIN-CONTAINING PROTEIN"/>
    <property type="match status" value="1"/>
</dbReference>
<dbReference type="Gene3D" id="3.40.33.10">
    <property type="entry name" value="CAP"/>
    <property type="match status" value="1"/>
</dbReference>
<sequence>MKKLKSTLLALVVLATLTMCSKTEAFGDESAINNPVLENEKLTVDPSSIESELIELVNDHRASVGASTLVVSSSSYVHAKDHNDYMISKNKLSHDNFEARANKIATEIDAIQVSENVARFYTSAEGTLEGWLDSDSHKNTLEGDFTHTTLSVQLDKQGRPYFTQIFMKVEAQ</sequence>
<keyword evidence="4" id="KW-1185">Reference proteome</keyword>
<dbReference type="InterPro" id="IPR035940">
    <property type="entry name" value="CAP_sf"/>
</dbReference>
<feature type="chain" id="PRO_5046820285" evidence="1">
    <location>
        <begin position="26"/>
        <end position="172"/>
    </location>
</feature>
<protein>
    <submittedName>
        <fullName evidence="3">CAP domain-containing protein</fullName>
    </submittedName>
</protein>
<dbReference type="SUPFAM" id="SSF55797">
    <property type="entry name" value="PR-1-like"/>
    <property type="match status" value="1"/>
</dbReference>
<name>A0ABT0PT03_9FLAO</name>
<evidence type="ECO:0000259" key="2">
    <source>
        <dbReference type="Pfam" id="PF00188"/>
    </source>
</evidence>
<organism evidence="3 4">
    <name type="scientific">Flagellimonas spongiicola</name>
    <dbReference type="NCBI Taxonomy" id="2942208"/>
    <lineage>
        <taxon>Bacteria</taxon>
        <taxon>Pseudomonadati</taxon>
        <taxon>Bacteroidota</taxon>
        <taxon>Flavobacteriia</taxon>
        <taxon>Flavobacteriales</taxon>
        <taxon>Flavobacteriaceae</taxon>
        <taxon>Flagellimonas</taxon>
    </lineage>
</organism>
<dbReference type="InterPro" id="IPR014044">
    <property type="entry name" value="CAP_dom"/>
</dbReference>
<comment type="caution">
    <text evidence="3">The sequence shown here is derived from an EMBL/GenBank/DDBJ whole genome shotgun (WGS) entry which is preliminary data.</text>
</comment>
<dbReference type="PANTHER" id="PTHR31157">
    <property type="entry name" value="SCP DOMAIN-CONTAINING PROTEIN"/>
    <property type="match status" value="1"/>
</dbReference>
<dbReference type="CDD" id="cd05379">
    <property type="entry name" value="CAP_bacterial"/>
    <property type="match status" value="1"/>
</dbReference>